<proteinExistence type="predicted"/>
<evidence type="ECO:0000256" key="4">
    <source>
        <dbReference type="SAM" id="SignalP"/>
    </source>
</evidence>
<evidence type="ECO:0000256" key="3">
    <source>
        <dbReference type="ARBA" id="ARBA00022801"/>
    </source>
</evidence>
<dbReference type="InterPro" id="IPR016071">
    <property type="entry name" value="Staphylococal_nuclease_OB-fold"/>
</dbReference>
<dbReference type="OrthoDB" id="9805504at2"/>
<dbReference type="PANTHER" id="PTHR12302:SF3">
    <property type="entry name" value="SERINE_THREONINE-PROTEIN KINASE 31"/>
    <property type="match status" value="1"/>
</dbReference>
<evidence type="ECO:0000259" key="5">
    <source>
        <dbReference type="PROSITE" id="PS50830"/>
    </source>
</evidence>
<keyword evidence="3" id="KW-0378">Hydrolase</keyword>
<feature type="chain" id="PRO_5001527092" evidence="4">
    <location>
        <begin position="19"/>
        <end position="160"/>
    </location>
</feature>
<sequence>MLRYLFAALLITAMPVAAETIDCRVIGIADGNTFSCRTDEGERLRVRMAETYAPELKQPYGSQARQALSSYVFGKKVQLTIKGRDEQNRTLARVRAGDIDVNSQMVRTGSAWAYRGQLDDRTLLDLEAVAREFRRGIWSLHKTEQQPPWEWRKEPHSGMR</sequence>
<dbReference type="Proteomes" id="UP000025238">
    <property type="component" value="Chromosome"/>
</dbReference>
<dbReference type="InterPro" id="IPR035437">
    <property type="entry name" value="SNase_OB-fold_sf"/>
</dbReference>
<dbReference type="Pfam" id="PF00565">
    <property type="entry name" value="SNase"/>
    <property type="match status" value="1"/>
</dbReference>
<gene>
    <name evidence="6" type="ORF">UIB01_00665</name>
</gene>
<evidence type="ECO:0000256" key="1">
    <source>
        <dbReference type="ARBA" id="ARBA00022722"/>
    </source>
</evidence>
<evidence type="ECO:0000313" key="6">
    <source>
        <dbReference type="EMBL" id="AHY41042.1"/>
    </source>
</evidence>
<organism evidence="6 7">
    <name type="scientific">Stutzerimonas stutzeri</name>
    <name type="common">Pseudomonas stutzeri</name>
    <dbReference type="NCBI Taxonomy" id="316"/>
    <lineage>
        <taxon>Bacteria</taxon>
        <taxon>Pseudomonadati</taxon>
        <taxon>Pseudomonadota</taxon>
        <taxon>Gammaproteobacteria</taxon>
        <taxon>Pseudomonadales</taxon>
        <taxon>Pseudomonadaceae</taxon>
        <taxon>Stutzerimonas</taxon>
    </lineage>
</organism>
<dbReference type="SMART" id="SM00318">
    <property type="entry name" value="SNc"/>
    <property type="match status" value="1"/>
</dbReference>
<accession>A0A023WLL2</accession>
<dbReference type="GO" id="GO:0004519">
    <property type="term" value="F:endonuclease activity"/>
    <property type="evidence" value="ECO:0007669"/>
    <property type="project" value="UniProtKB-KW"/>
</dbReference>
<dbReference type="EMBL" id="CP007509">
    <property type="protein sequence ID" value="AHY41042.1"/>
    <property type="molecule type" value="Genomic_DNA"/>
</dbReference>
<dbReference type="GO" id="GO:0016787">
    <property type="term" value="F:hydrolase activity"/>
    <property type="evidence" value="ECO:0007669"/>
    <property type="project" value="UniProtKB-KW"/>
</dbReference>
<evidence type="ECO:0000256" key="2">
    <source>
        <dbReference type="ARBA" id="ARBA00022759"/>
    </source>
</evidence>
<dbReference type="AlphaFoldDB" id="A0A023WLL2"/>
<keyword evidence="4" id="KW-0732">Signal</keyword>
<dbReference type="PROSITE" id="PS50830">
    <property type="entry name" value="TNASE_3"/>
    <property type="match status" value="1"/>
</dbReference>
<dbReference type="PANTHER" id="PTHR12302">
    <property type="entry name" value="EBNA2 BINDING PROTEIN P100"/>
    <property type="match status" value="1"/>
</dbReference>
<dbReference type="Gene3D" id="2.40.50.90">
    <property type="match status" value="1"/>
</dbReference>
<keyword evidence="1" id="KW-0540">Nuclease</keyword>
<feature type="domain" description="TNase-like" evidence="5">
    <location>
        <begin position="19"/>
        <end position="140"/>
    </location>
</feature>
<protein>
    <submittedName>
        <fullName evidence="6">Nuclease</fullName>
    </submittedName>
</protein>
<dbReference type="KEGG" id="pstu:UIB01_00665"/>
<keyword evidence="2" id="KW-0255">Endonuclease</keyword>
<dbReference type="SUPFAM" id="SSF50199">
    <property type="entry name" value="Staphylococcal nuclease"/>
    <property type="match status" value="1"/>
</dbReference>
<reference evidence="6 7" key="1">
    <citation type="submission" date="2014-03" db="EMBL/GenBank/DDBJ databases">
        <title>Complete genome sequence of Pseudomonas stutzeri 19SMN4.</title>
        <authorList>
            <person name="Brunet-Galmes I."/>
            <person name="Nogales B."/>
            <person name="Busquets A."/>
            <person name="Pena A."/>
            <person name="Gomila M."/>
            <person name="Garcia-Valdes E."/>
            <person name="Lalucat J."/>
            <person name="Bennasar A."/>
            <person name="Bosch R."/>
        </authorList>
    </citation>
    <scope>NUCLEOTIDE SEQUENCE [LARGE SCALE GENOMIC DNA]</scope>
    <source>
        <strain evidence="6 7">19SMN4</strain>
    </source>
</reference>
<dbReference type="PATRIC" id="fig|316.97.peg.135"/>
<evidence type="ECO:0000313" key="7">
    <source>
        <dbReference type="Proteomes" id="UP000025238"/>
    </source>
</evidence>
<feature type="signal peptide" evidence="4">
    <location>
        <begin position="1"/>
        <end position="18"/>
    </location>
</feature>
<name>A0A023WLL2_STUST</name>